<dbReference type="Proteomes" id="UP000515312">
    <property type="component" value="Chromosome"/>
</dbReference>
<feature type="domain" description="DinB-like" evidence="2">
    <location>
        <begin position="52"/>
        <end position="182"/>
    </location>
</feature>
<dbReference type="EMBL" id="CP060394">
    <property type="protein sequence ID" value="QNI31305.1"/>
    <property type="molecule type" value="Genomic_DNA"/>
</dbReference>
<gene>
    <name evidence="3" type="ORF">H7849_19760</name>
</gene>
<name>A0A7G8BFI5_9BACT</name>
<dbReference type="Gene3D" id="1.20.120.450">
    <property type="entry name" value="dinb family like domain"/>
    <property type="match status" value="1"/>
</dbReference>
<dbReference type="RefSeq" id="WP_186741837.1">
    <property type="nucleotide sequence ID" value="NZ_CP060394.1"/>
</dbReference>
<evidence type="ECO:0000259" key="2">
    <source>
        <dbReference type="Pfam" id="PF12867"/>
    </source>
</evidence>
<sequence length="204" mass="22530">MNILRLAALLIVCGLVLTSTVKSETMQESTSKQAAQQTDIPKSIAESISSTLQFAEGDFLGVAEAMPEDKYSFIPTAGKFDGVRSFGEQVKHVACAQFAFFNEFEGRQPPDDCEKGGHDPAKTKAELIQYLKSSFDYSNRVLATLTEKNALDRVEGRYAGPNTKLGISVVSVWHITDHYGQLVEYLRMNGIVPPMTQKYGLKVR</sequence>
<organism evidence="3 4">
    <name type="scientific">Alloacidobacterium dinghuense</name>
    <dbReference type="NCBI Taxonomy" id="2763107"/>
    <lineage>
        <taxon>Bacteria</taxon>
        <taxon>Pseudomonadati</taxon>
        <taxon>Acidobacteriota</taxon>
        <taxon>Terriglobia</taxon>
        <taxon>Terriglobales</taxon>
        <taxon>Acidobacteriaceae</taxon>
        <taxon>Alloacidobacterium</taxon>
    </lineage>
</organism>
<keyword evidence="1" id="KW-0732">Signal</keyword>
<dbReference type="Pfam" id="PF12867">
    <property type="entry name" value="DinB_2"/>
    <property type="match status" value="1"/>
</dbReference>
<reference evidence="3 4" key="1">
    <citation type="submission" date="2020-08" db="EMBL/GenBank/DDBJ databases">
        <title>Edaphobacter telluris sp. nov. and Acidobacterium dinghuensis sp. nov., two acidobacteria isolated from forest soil.</title>
        <authorList>
            <person name="Fu J."/>
            <person name="Qiu L."/>
        </authorList>
    </citation>
    <scope>NUCLEOTIDE SEQUENCE [LARGE SCALE GENOMIC DNA]</scope>
    <source>
        <strain evidence="3">4Y35</strain>
    </source>
</reference>
<evidence type="ECO:0000313" key="3">
    <source>
        <dbReference type="EMBL" id="QNI31305.1"/>
    </source>
</evidence>
<feature type="signal peptide" evidence="1">
    <location>
        <begin position="1"/>
        <end position="23"/>
    </location>
</feature>
<evidence type="ECO:0000313" key="4">
    <source>
        <dbReference type="Proteomes" id="UP000515312"/>
    </source>
</evidence>
<accession>A0A7G8BFI5</accession>
<dbReference type="AlphaFoldDB" id="A0A7G8BFI5"/>
<dbReference type="InterPro" id="IPR034660">
    <property type="entry name" value="DinB/YfiT-like"/>
</dbReference>
<keyword evidence="4" id="KW-1185">Reference proteome</keyword>
<protein>
    <submittedName>
        <fullName evidence="3">DinB family protein</fullName>
    </submittedName>
</protein>
<dbReference type="SUPFAM" id="SSF109854">
    <property type="entry name" value="DinB/YfiT-like putative metalloenzymes"/>
    <property type="match status" value="1"/>
</dbReference>
<proteinExistence type="predicted"/>
<feature type="chain" id="PRO_5028899826" evidence="1">
    <location>
        <begin position="24"/>
        <end position="204"/>
    </location>
</feature>
<dbReference type="KEGG" id="adin:H7849_19760"/>
<evidence type="ECO:0000256" key="1">
    <source>
        <dbReference type="SAM" id="SignalP"/>
    </source>
</evidence>
<dbReference type="InterPro" id="IPR024775">
    <property type="entry name" value="DinB-like"/>
</dbReference>